<dbReference type="EMBL" id="MT142520">
    <property type="protein sequence ID" value="QJA83915.1"/>
    <property type="molecule type" value="Genomic_DNA"/>
</dbReference>
<accession>A0A6M3IE35</accession>
<protein>
    <submittedName>
        <fullName evidence="1">Uncharacterized protein</fullName>
    </submittedName>
</protein>
<reference evidence="1" key="1">
    <citation type="submission" date="2020-03" db="EMBL/GenBank/DDBJ databases">
        <title>The deep terrestrial virosphere.</title>
        <authorList>
            <person name="Holmfeldt K."/>
            <person name="Nilsson E."/>
            <person name="Simone D."/>
            <person name="Lopez-Fernandez M."/>
            <person name="Wu X."/>
            <person name="de Brujin I."/>
            <person name="Lundin D."/>
            <person name="Andersson A."/>
            <person name="Bertilsson S."/>
            <person name="Dopson M."/>
        </authorList>
    </citation>
    <scope>NUCLEOTIDE SEQUENCE</scope>
    <source>
        <strain evidence="2">MM415A00246</strain>
        <strain evidence="1">MM415B01997</strain>
    </source>
</reference>
<evidence type="ECO:0000313" key="1">
    <source>
        <dbReference type="EMBL" id="QJA55720.1"/>
    </source>
</evidence>
<evidence type="ECO:0000313" key="2">
    <source>
        <dbReference type="EMBL" id="QJA83915.1"/>
    </source>
</evidence>
<dbReference type="EMBL" id="MT141176">
    <property type="protein sequence ID" value="QJA55720.1"/>
    <property type="molecule type" value="Genomic_DNA"/>
</dbReference>
<dbReference type="AlphaFoldDB" id="A0A6M3IE35"/>
<proteinExistence type="predicted"/>
<name>A0A6M3IE35_9ZZZZ</name>
<organism evidence="1">
    <name type="scientific">viral metagenome</name>
    <dbReference type="NCBI Taxonomy" id="1070528"/>
    <lineage>
        <taxon>unclassified sequences</taxon>
        <taxon>metagenomes</taxon>
        <taxon>organismal metagenomes</taxon>
    </lineage>
</organism>
<sequence>MKTAEIFPIEHNVWLLDEETKEIVGSTHNVVTEYHKQQYRELLLGNSVTAPNFVAIGAEVVESDESPDELTDLKAEFERVQISAKLGINPTTARCLATFGVGSAVGTWAELGLFEGPGDYDTVTIHACDASANWSQAAPFTLSVNTTDMREGAGCLESESDGSAAGSYDTFIGTNMTANCTGLATPYVQFWYYSSDVSVAGDVTVTATTASGDSTYTWDDADMEDGWNWFSQPWSEFAGAADMETENITGFKLTCASQPANGDVFRIDKIRGFSTSGLLWARAEPSTTVTKSYNQIIAAYWFLAMKEGVTDMSYQTFASETLAIGAASTGLTASVYAPTGASSARQATILVTDAPVRWFSSGSAPTSTTGMLAPEMSVITLDNATDIAAFRAIKDASAQQNATLTVQYER</sequence>
<gene>
    <name evidence="2" type="ORF">MM415A00246_0037</name>
    <name evidence="1" type="ORF">MM415B01997_0002</name>
</gene>